<dbReference type="InterPro" id="IPR043738">
    <property type="entry name" value="DUF5683"/>
</dbReference>
<dbReference type="STRING" id="156994.SAMN04488028_10173"/>
<dbReference type="AlphaFoldDB" id="A0A1M6J7H7"/>
<evidence type="ECO:0000256" key="1">
    <source>
        <dbReference type="SAM" id="SignalP"/>
    </source>
</evidence>
<protein>
    <recommendedName>
        <fullName evidence="2">DUF5683 domain-containing protein</fullName>
    </recommendedName>
</protein>
<organism evidence="3 4">
    <name type="scientific">Reichenbachiella agariperforans</name>
    <dbReference type="NCBI Taxonomy" id="156994"/>
    <lineage>
        <taxon>Bacteria</taxon>
        <taxon>Pseudomonadati</taxon>
        <taxon>Bacteroidota</taxon>
        <taxon>Cytophagia</taxon>
        <taxon>Cytophagales</taxon>
        <taxon>Reichenbachiellaceae</taxon>
        <taxon>Reichenbachiella</taxon>
    </lineage>
</organism>
<feature type="domain" description="DUF5683" evidence="2">
    <location>
        <begin position="51"/>
        <end position="195"/>
    </location>
</feature>
<dbReference type="Proteomes" id="UP000184474">
    <property type="component" value="Unassembled WGS sequence"/>
</dbReference>
<evidence type="ECO:0000313" key="4">
    <source>
        <dbReference type="Proteomes" id="UP000184474"/>
    </source>
</evidence>
<accession>A0A1M6J7H7</accession>
<evidence type="ECO:0000259" key="2">
    <source>
        <dbReference type="Pfam" id="PF18935"/>
    </source>
</evidence>
<proteinExistence type="predicted"/>
<keyword evidence="1" id="KW-0732">Signal</keyword>
<name>A0A1M6J7H7_REIAG</name>
<reference evidence="4" key="1">
    <citation type="submission" date="2016-11" db="EMBL/GenBank/DDBJ databases">
        <authorList>
            <person name="Varghese N."/>
            <person name="Submissions S."/>
        </authorList>
    </citation>
    <scope>NUCLEOTIDE SEQUENCE [LARGE SCALE GENOMIC DNA]</scope>
    <source>
        <strain evidence="4">DSM 26134</strain>
    </source>
</reference>
<feature type="chain" id="PRO_5013291308" description="DUF5683 domain-containing protein" evidence="1">
    <location>
        <begin position="25"/>
        <end position="198"/>
    </location>
</feature>
<sequence>MLDTLVKKSLYSILFILCVHTLNAQDQQIIHEDSLFLETAGIESFRSKSTLDPNKAAMYAAVLPGLGQVYNKQYWKLPILYGGAIMIGHFIKYNNDYYNAFRNAWIAETDGDESTVNPFPAFSANSLQRNAEKFQRDRDFMIIIGVAYYLLTIVDAHVAAHLIEFDINDELSFLPSYQHQTQYTVRNVGMSLVINLNK</sequence>
<dbReference type="Pfam" id="PF18935">
    <property type="entry name" value="DUF5683"/>
    <property type="match status" value="1"/>
</dbReference>
<keyword evidence="4" id="KW-1185">Reference proteome</keyword>
<gene>
    <name evidence="3" type="ORF">SAMN04488028_10173</name>
</gene>
<feature type="signal peptide" evidence="1">
    <location>
        <begin position="1"/>
        <end position="24"/>
    </location>
</feature>
<evidence type="ECO:0000313" key="3">
    <source>
        <dbReference type="EMBL" id="SHJ42610.1"/>
    </source>
</evidence>
<dbReference type="EMBL" id="FRAA01000001">
    <property type="protein sequence ID" value="SHJ42610.1"/>
    <property type="molecule type" value="Genomic_DNA"/>
</dbReference>